<comment type="similarity">
    <text evidence="2">Belongs to the UPF0410 family.</text>
</comment>
<evidence type="ECO:0000256" key="6">
    <source>
        <dbReference type="ARBA" id="ARBA00023136"/>
    </source>
</evidence>
<dbReference type="PATRIC" id="fig|1291052.5.peg.1538"/>
<keyword evidence="9" id="KW-1185">Reference proteome</keyword>
<evidence type="ECO:0000256" key="1">
    <source>
        <dbReference type="ARBA" id="ARBA00004651"/>
    </source>
</evidence>
<name>A0A0R1ZJV7_9LACO</name>
<evidence type="ECO:0000256" key="7">
    <source>
        <dbReference type="SAM" id="Phobius"/>
    </source>
</evidence>
<evidence type="ECO:0000256" key="4">
    <source>
        <dbReference type="ARBA" id="ARBA00022692"/>
    </source>
</evidence>
<accession>A0A0R1ZJV7</accession>
<evidence type="ECO:0000256" key="3">
    <source>
        <dbReference type="ARBA" id="ARBA00022475"/>
    </source>
</evidence>
<evidence type="ECO:0000256" key="2">
    <source>
        <dbReference type="ARBA" id="ARBA00011006"/>
    </source>
</evidence>
<reference evidence="8 9" key="1">
    <citation type="journal article" date="2015" name="Genome Announc.">
        <title>Expanding the biotechnology potential of lactobacilli through comparative genomics of 213 strains and associated genera.</title>
        <authorList>
            <person name="Sun Z."/>
            <person name="Harris H.M."/>
            <person name="McCann A."/>
            <person name="Guo C."/>
            <person name="Argimon S."/>
            <person name="Zhang W."/>
            <person name="Yang X."/>
            <person name="Jeffery I.B."/>
            <person name="Cooney J.C."/>
            <person name="Kagawa T.F."/>
            <person name="Liu W."/>
            <person name="Song Y."/>
            <person name="Salvetti E."/>
            <person name="Wrobel A."/>
            <person name="Rasinkangas P."/>
            <person name="Parkhill J."/>
            <person name="Rea M.C."/>
            <person name="O'Sullivan O."/>
            <person name="Ritari J."/>
            <person name="Douillard F.P."/>
            <person name="Paul Ross R."/>
            <person name="Yang R."/>
            <person name="Briner A.E."/>
            <person name="Felis G.E."/>
            <person name="de Vos W.M."/>
            <person name="Barrangou R."/>
            <person name="Klaenhammer T.R."/>
            <person name="Caufield P.W."/>
            <person name="Cui Y."/>
            <person name="Zhang H."/>
            <person name="O'Toole P.W."/>
        </authorList>
    </citation>
    <scope>NUCLEOTIDE SEQUENCE [LARGE SCALE GENOMIC DNA]</scope>
    <source>
        <strain evidence="8 9">DSM 20505</strain>
    </source>
</reference>
<sequence length="118" mass="12646">MVKYSQFGAGGGFLARFCRAKTNFRLFSPQEGLFMTHFIAIIIVGAIIGSIGAGFTHRDLRAGCGGNIVAGLIGSWIGTRFLGDWGWHVAGIAIFPSIIGAMVFVLLASLFIGSERRH</sequence>
<comment type="subcellular location">
    <subcellularLocation>
        <location evidence="1">Cell membrane</location>
        <topology evidence="1">Multi-pass membrane protein</topology>
    </subcellularLocation>
</comment>
<evidence type="ECO:0008006" key="10">
    <source>
        <dbReference type="Google" id="ProtNLM"/>
    </source>
</evidence>
<feature type="transmembrane region" description="Helical" evidence="7">
    <location>
        <begin position="85"/>
        <end position="112"/>
    </location>
</feature>
<keyword evidence="3" id="KW-1003">Cell membrane</keyword>
<dbReference type="GO" id="GO:0005886">
    <property type="term" value="C:plasma membrane"/>
    <property type="evidence" value="ECO:0007669"/>
    <property type="project" value="UniProtKB-SubCell"/>
</dbReference>
<dbReference type="Proteomes" id="UP000051679">
    <property type="component" value="Unassembled WGS sequence"/>
</dbReference>
<feature type="transmembrane region" description="Helical" evidence="7">
    <location>
        <begin position="36"/>
        <end position="55"/>
    </location>
</feature>
<keyword evidence="4 7" id="KW-0812">Transmembrane</keyword>
<keyword evidence="5 7" id="KW-1133">Transmembrane helix</keyword>
<organism evidence="8 9">
    <name type="scientific">Lacticaseibacillus sharpeae JCM 1186 = DSM 20505</name>
    <dbReference type="NCBI Taxonomy" id="1291052"/>
    <lineage>
        <taxon>Bacteria</taxon>
        <taxon>Bacillati</taxon>
        <taxon>Bacillota</taxon>
        <taxon>Bacilli</taxon>
        <taxon>Lactobacillales</taxon>
        <taxon>Lactobacillaceae</taxon>
        <taxon>Lacticaseibacillus</taxon>
    </lineage>
</organism>
<dbReference type="EMBL" id="AYYO01000027">
    <property type="protein sequence ID" value="KRM55224.1"/>
    <property type="molecule type" value="Genomic_DNA"/>
</dbReference>
<protein>
    <recommendedName>
        <fullName evidence="10">Transglycosylase associated protein</fullName>
    </recommendedName>
</protein>
<proteinExistence type="inferred from homology"/>
<comment type="caution">
    <text evidence="8">The sequence shown here is derived from an EMBL/GenBank/DDBJ whole genome shotgun (WGS) entry which is preliminary data.</text>
</comment>
<feature type="transmembrane region" description="Helical" evidence="7">
    <location>
        <begin position="62"/>
        <end position="79"/>
    </location>
</feature>
<dbReference type="Pfam" id="PF04226">
    <property type="entry name" value="Transgly_assoc"/>
    <property type="match status" value="1"/>
</dbReference>
<keyword evidence="6 7" id="KW-0472">Membrane</keyword>
<evidence type="ECO:0000313" key="9">
    <source>
        <dbReference type="Proteomes" id="UP000051679"/>
    </source>
</evidence>
<dbReference type="InterPro" id="IPR007341">
    <property type="entry name" value="Transgly_assoc"/>
</dbReference>
<gene>
    <name evidence="8" type="ORF">FC18_GL001515</name>
</gene>
<dbReference type="STRING" id="1291052.FC18_GL001515"/>
<evidence type="ECO:0000256" key="5">
    <source>
        <dbReference type="ARBA" id="ARBA00022989"/>
    </source>
</evidence>
<evidence type="ECO:0000313" key="8">
    <source>
        <dbReference type="EMBL" id="KRM55224.1"/>
    </source>
</evidence>
<dbReference type="AlphaFoldDB" id="A0A0R1ZJV7"/>